<keyword evidence="1" id="KW-0808">Transferase</keyword>
<comment type="similarity">
    <text evidence="3">Belongs to the acetyltransferase family. RimJ subfamily.</text>
</comment>
<protein>
    <recommendedName>
        <fullName evidence="4">N-acetyltransferase domain-containing protein</fullName>
    </recommendedName>
</protein>
<dbReference type="InterPro" id="IPR016181">
    <property type="entry name" value="Acyl_CoA_acyltransferase"/>
</dbReference>
<dbReference type="Pfam" id="PF13302">
    <property type="entry name" value="Acetyltransf_3"/>
    <property type="match status" value="1"/>
</dbReference>
<feature type="domain" description="N-acetyltransferase" evidence="4">
    <location>
        <begin position="7"/>
        <end position="155"/>
    </location>
</feature>
<evidence type="ECO:0000256" key="1">
    <source>
        <dbReference type="ARBA" id="ARBA00022679"/>
    </source>
</evidence>
<dbReference type="Proteomes" id="UP000013190">
    <property type="component" value="Unassembled WGS sequence"/>
</dbReference>
<sequence>MNKMKDIYLRKPQLSDLAEIKQAYQNSIHLHQPWTYLPTDFEQYLQQEHRYFVCFTENHAIVGTFNISNIIRGHFHSAYLGYEAFYPYVGQGYMRHGLQLILQEAFQTLNLHRLEANIQPENSRSIHLVASVGFVKEGVSRQYLRVGGKEWKDHERWAILNTDWTDKKYLAF</sequence>
<accession>A0ABP2TU91</accession>
<keyword evidence="2" id="KW-0012">Acyltransferase</keyword>
<reference evidence="5 6" key="2">
    <citation type="journal article" date="2016" name="Int. J. Syst. Evol. Microbiol.">
        <title>Taxonomy of haemolytic and/or proteolytic strains of the genus Acinetobacter with the proposal of Acinetobacter courvalinii sp. nov. (genomic species 14 sensu Bouvet &amp; Jeanjean), Acinetobacter dispersus sp. nov. (genomic species 17), Acinetobacter modestus sp. nov., Acinetobacter proteolyticus sp. nov. and Acinetobacter vivianii sp. nov.</title>
        <authorList>
            <person name="Nemec A."/>
            <person name="Radolfova-Krizova L."/>
            <person name="Maixnerova M."/>
            <person name="Vrestiakova E."/>
            <person name="Jezek P."/>
            <person name="Sedo O."/>
        </authorList>
    </citation>
    <scope>NUCLEOTIDE SEQUENCE [LARGE SCALE GENOMIC DNA]</scope>
    <source>
        <strain evidence="5 6">NIPH 236</strain>
    </source>
</reference>
<dbReference type="EMBL" id="APOJ01000031">
    <property type="protein sequence ID" value="ENU25699.1"/>
    <property type="molecule type" value="Genomic_DNA"/>
</dbReference>
<proteinExistence type="inferred from homology"/>
<dbReference type="SUPFAM" id="SSF55729">
    <property type="entry name" value="Acyl-CoA N-acyltransferases (Nat)"/>
    <property type="match status" value="1"/>
</dbReference>
<comment type="caution">
    <text evidence="5">The sequence shown here is derived from an EMBL/GenBank/DDBJ whole genome shotgun (WGS) entry which is preliminary data.</text>
</comment>
<organism evidence="5 6">
    <name type="scientific">Acinetobacter modestus</name>
    <dbReference type="NCBI Taxonomy" id="1776740"/>
    <lineage>
        <taxon>Bacteria</taxon>
        <taxon>Pseudomonadati</taxon>
        <taxon>Pseudomonadota</taxon>
        <taxon>Gammaproteobacteria</taxon>
        <taxon>Moraxellales</taxon>
        <taxon>Moraxellaceae</taxon>
        <taxon>Acinetobacter</taxon>
    </lineage>
</organism>
<dbReference type="InterPro" id="IPR000182">
    <property type="entry name" value="GNAT_dom"/>
</dbReference>
<evidence type="ECO:0000313" key="5">
    <source>
        <dbReference type="EMBL" id="ENU25699.1"/>
    </source>
</evidence>
<evidence type="ECO:0000256" key="2">
    <source>
        <dbReference type="ARBA" id="ARBA00023315"/>
    </source>
</evidence>
<dbReference type="PROSITE" id="PS51186">
    <property type="entry name" value="GNAT"/>
    <property type="match status" value="1"/>
</dbReference>
<reference evidence="6" key="1">
    <citation type="submission" date="2013-02" db="EMBL/GenBank/DDBJ databases">
        <title>The Genome Sequence of Acinetobacter sp. NIPH 236.</title>
        <authorList>
            <consortium name="The Broad Institute Genome Sequencing Platform"/>
            <consortium name="The Broad Institute Genome Sequencing Center for Infectious Disease"/>
            <person name="Cerqueira G."/>
            <person name="Feldgarden M."/>
            <person name="Courvalin P."/>
            <person name="Perichon B."/>
            <person name="Grillot-Courvalin C."/>
            <person name="Clermont D."/>
            <person name="Rocha E."/>
            <person name="Yoon E.-J."/>
            <person name="Nemec A."/>
            <person name="Walker B."/>
            <person name="Young S.K."/>
            <person name="Zeng Q."/>
            <person name="Gargeya S."/>
            <person name="Fitzgerald M."/>
            <person name="Haas B."/>
            <person name="Abouelleil A."/>
            <person name="Alvarado L."/>
            <person name="Arachchi H.M."/>
            <person name="Berlin A.M."/>
            <person name="Chapman S.B."/>
            <person name="Dewar J."/>
            <person name="Goldberg J."/>
            <person name="Griggs A."/>
            <person name="Gujja S."/>
            <person name="Hansen M."/>
            <person name="Howarth C."/>
            <person name="Imamovic A."/>
            <person name="Larimer J."/>
            <person name="McCowan C."/>
            <person name="Murphy C."/>
            <person name="Neiman D."/>
            <person name="Pearson M."/>
            <person name="Priest M."/>
            <person name="Roberts A."/>
            <person name="Saif S."/>
            <person name="Shea T."/>
            <person name="Sisk P."/>
            <person name="Sykes S."/>
            <person name="Wortman J."/>
            <person name="Nusbaum C."/>
            <person name="Birren B."/>
        </authorList>
    </citation>
    <scope>NUCLEOTIDE SEQUENCE [LARGE SCALE GENOMIC DNA]</scope>
    <source>
        <strain evidence="6">NIPH 236</strain>
    </source>
</reference>
<evidence type="ECO:0000313" key="6">
    <source>
        <dbReference type="Proteomes" id="UP000013190"/>
    </source>
</evidence>
<evidence type="ECO:0000259" key="4">
    <source>
        <dbReference type="PROSITE" id="PS51186"/>
    </source>
</evidence>
<keyword evidence="6" id="KW-1185">Reference proteome</keyword>
<dbReference type="Gene3D" id="3.40.630.30">
    <property type="match status" value="1"/>
</dbReference>
<dbReference type="PANTHER" id="PTHR43792:SF8">
    <property type="entry name" value="[RIBOSOMAL PROTEIN US5]-ALANINE N-ACETYLTRANSFERASE"/>
    <property type="match status" value="1"/>
</dbReference>
<name>A0ABP2TU91_9GAMM</name>
<dbReference type="InterPro" id="IPR051531">
    <property type="entry name" value="N-acetyltransferase"/>
</dbReference>
<dbReference type="PANTHER" id="PTHR43792">
    <property type="entry name" value="GNAT FAMILY, PUTATIVE (AFU_ORTHOLOGUE AFUA_3G00765)-RELATED-RELATED"/>
    <property type="match status" value="1"/>
</dbReference>
<gene>
    <name evidence="5" type="ORF">F992_03033</name>
</gene>
<evidence type="ECO:0000256" key="3">
    <source>
        <dbReference type="ARBA" id="ARBA00038502"/>
    </source>
</evidence>